<evidence type="ECO:0000256" key="13">
    <source>
        <dbReference type="ARBA" id="ARBA00023180"/>
    </source>
</evidence>
<comment type="similarity">
    <text evidence="2">Belongs to the bZIP family. ATF subfamily.</text>
</comment>
<evidence type="ECO:0000256" key="17">
    <source>
        <dbReference type="SAM" id="MobiDB-lite"/>
    </source>
</evidence>
<dbReference type="PANTHER" id="PTHR45996">
    <property type="entry name" value="AGAP001464-PB"/>
    <property type="match status" value="1"/>
</dbReference>
<dbReference type="AlphaFoldDB" id="A0A6P7K312"/>
<evidence type="ECO:0000256" key="16">
    <source>
        <dbReference type="SAM" id="Coils"/>
    </source>
</evidence>
<evidence type="ECO:0000256" key="11">
    <source>
        <dbReference type="ARBA" id="ARBA00023159"/>
    </source>
</evidence>
<dbReference type="Pfam" id="PF00170">
    <property type="entry name" value="bZIP_1"/>
    <property type="match status" value="1"/>
</dbReference>
<evidence type="ECO:0000313" key="19">
    <source>
        <dbReference type="Proteomes" id="UP000515145"/>
    </source>
</evidence>
<keyword evidence="11" id="KW-0010">Activator</keyword>
<keyword evidence="9" id="KW-0238">DNA-binding</keyword>
<proteinExistence type="inferred from homology"/>
<accession>A0A6P7K312</accession>
<evidence type="ECO:0000313" key="20">
    <source>
        <dbReference type="RefSeq" id="XP_028283708.1"/>
    </source>
</evidence>
<feature type="compositionally biased region" description="Basic and acidic residues" evidence="17">
    <location>
        <begin position="229"/>
        <end position="244"/>
    </location>
</feature>
<keyword evidence="10" id="KW-0472">Membrane</keyword>
<evidence type="ECO:0000256" key="4">
    <source>
        <dbReference type="ARBA" id="ARBA00022692"/>
    </source>
</evidence>
<dbReference type="InterPro" id="IPR051381">
    <property type="entry name" value="CREB_ATF_subfamily"/>
</dbReference>
<feature type="region of interest" description="Disordered" evidence="17">
    <location>
        <begin position="323"/>
        <end position="362"/>
    </location>
</feature>
<dbReference type="SUPFAM" id="SSF57959">
    <property type="entry name" value="Leucine zipper domain"/>
    <property type="match status" value="1"/>
</dbReference>
<keyword evidence="13" id="KW-0325">Glycoprotein</keyword>
<evidence type="ECO:0000256" key="9">
    <source>
        <dbReference type="ARBA" id="ARBA00023125"/>
    </source>
</evidence>
<feature type="coiled-coil region" evidence="16">
    <location>
        <begin position="248"/>
        <end position="282"/>
    </location>
</feature>
<keyword evidence="7" id="KW-1133">Transmembrane helix</keyword>
<evidence type="ECO:0000256" key="2">
    <source>
        <dbReference type="ARBA" id="ARBA00009050"/>
    </source>
</evidence>
<dbReference type="GO" id="GO:0005789">
    <property type="term" value="C:endoplasmic reticulum membrane"/>
    <property type="evidence" value="ECO:0007669"/>
    <property type="project" value="UniProtKB-SubCell"/>
</dbReference>
<dbReference type="PROSITE" id="PS50217">
    <property type="entry name" value="BZIP"/>
    <property type="match status" value="1"/>
</dbReference>
<dbReference type="InterPro" id="IPR004827">
    <property type="entry name" value="bZIP"/>
</dbReference>
<dbReference type="RefSeq" id="XP_028283708.1">
    <property type="nucleotide sequence ID" value="XM_028427907.1"/>
</dbReference>
<keyword evidence="19" id="KW-1185">Reference proteome</keyword>
<evidence type="ECO:0000259" key="18">
    <source>
        <dbReference type="PROSITE" id="PS50217"/>
    </source>
</evidence>
<evidence type="ECO:0000256" key="14">
    <source>
        <dbReference type="ARBA" id="ARBA00023242"/>
    </source>
</evidence>
<dbReference type="GO" id="GO:0000981">
    <property type="term" value="F:DNA-binding transcription factor activity, RNA polymerase II-specific"/>
    <property type="evidence" value="ECO:0007669"/>
    <property type="project" value="TreeGrafter"/>
</dbReference>
<dbReference type="GO" id="GO:0000978">
    <property type="term" value="F:RNA polymerase II cis-regulatory region sequence-specific DNA binding"/>
    <property type="evidence" value="ECO:0007669"/>
    <property type="project" value="TreeGrafter"/>
</dbReference>
<reference evidence="20" key="1">
    <citation type="submission" date="2025-08" db="UniProtKB">
        <authorList>
            <consortium name="RefSeq"/>
        </authorList>
    </citation>
    <scope>IDENTIFICATION</scope>
</reference>
<evidence type="ECO:0000256" key="5">
    <source>
        <dbReference type="ARBA" id="ARBA00022824"/>
    </source>
</evidence>
<keyword evidence="16" id="KW-0175">Coiled coil</keyword>
<dbReference type="PANTHER" id="PTHR45996:SF1">
    <property type="entry name" value="CYCLIC AMP-RESPONSIVE ELEMENT-BINDING PROTEIN 3-LIKE PROTEIN 3"/>
    <property type="match status" value="1"/>
</dbReference>
<dbReference type="GO" id="GO:0005634">
    <property type="term" value="C:nucleus"/>
    <property type="evidence" value="ECO:0007669"/>
    <property type="project" value="TreeGrafter"/>
</dbReference>
<dbReference type="CDD" id="cd14689">
    <property type="entry name" value="bZIP_CREB3"/>
    <property type="match status" value="1"/>
</dbReference>
<dbReference type="Proteomes" id="UP000515145">
    <property type="component" value="Chromosome 17"/>
</dbReference>
<feature type="domain" description="BZIP" evidence="18">
    <location>
        <begin position="216"/>
        <end position="279"/>
    </location>
</feature>
<dbReference type="InterPro" id="IPR046347">
    <property type="entry name" value="bZIP_sf"/>
</dbReference>
<keyword evidence="5" id="KW-0256">Endoplasmic reticulum</keyword>
<feature type="region of interest" description="Disordered" evidence="17">
    <location>
        <begin position="54"/>
        <end position="76"/>
    </location>
</feature>
<dbReference type="Gene3D" id="1.20.5.170">
    <property type="match status" value="1"/>
</dbReference>
<keyword evidence="12" id="KW-0804">Transcription</keyword>
<evidence type="ECO:0000256" key="12">
    <source>
        <dbReference type="ARBA" id="ARBA00023163"/>
    </source>
</evidence>
<gene>
    <name evidence="20" type="primary">LOC114450017</name>
</gene>
<evidence type="ECO:0000256" key="8">
    <source>
        <dbReference type="ARBA" id="ARBA00023015"/>
    </source>
</evidence>
<comment type="subcellular location">
    <subcellularLocation>
        <location evidence="1">Endoplasmic reticulum membrane</location>
        <topology evidence="1">Single-pass type II membrane protein</topology>
    </subcellularLocation>
</comment>
<organism evidence="19 20">
    <name type="scientific">Parambassis ranga</name>
    <name type="common">Indian glassy fish</name>
    <dbReference type="NCBI Taxonomy" id="210632"/>
    <lineage>
        <taxon>Eukaryota</taxon>
        <taxon>Metazoa</taxon>
        <taxon>Chordata</taxon>
        <taxon>Craniata</taxon>
        <taxon>Vertebrata</taxon>
        <taxon>Euteleostomi</taxon>
        <taxon>Actinopterygii</taxon>
        <taxon>Neopterygii</taxon>
        <taxon>Teleostei</taxon>
        <taxon>Neoteleostei</taxon>
        <taxon>Acanthomorphata</taxon>
        <taxon>Ovalentaria</taxon>
        <taxon>Ambassidae</taxon>
        <taxon>Parambassis</taxon>
    </lineage>
</organism>
<dbReference type="FunFam" id="1.20.5.170:FF:000042">
    <property type="entry name" value="Cyclic AMP-responsive element-binding protein 3-like protein 3"/>
    <property type="match status" value="1"/>
</dbReference>
<dbReference type="PROSITE" id="PS00036">
    <property type="entry name" value="BZIP_BASIC"/>
    <property type="match status" value="1"/>
</dbReference>
<sequence>MTLTTDKVHAGMDIIDLLLGNTDESSSYHSNQQWTTTIDEALSPEGSSTDDFLDALLHGSDSSAPTSPLWSPCTTDSSISEDPLTDAIDSPHLTSYSAFPAFNTQGFSQLPSVENQTAANERRPDVSIDLNWDAGGLHKEFGIAYYLTTNQNPLRPSNHTLTVKDLLLSNLGQNAQRLPQHSLQELVLNEDEKKLLAKEGVNLPSKLPLSKSEERVLKKIRRKIRNKRSAQESRKKKREYVDSLEGRMSACSATNLKLQRRIQQLEETNSALLEQLSQLQSLLPNSSSKTTHRGTCILVLLLSFSLLISSNLQPDPYSQLSQAEYTETKVPSRSLQSVDDVQDNSLPPPPPPPPALSPLLPVSRGLETLRSLTEKLRTWTADFTSTHQQHYSHKADHSSPPRSGKL</sequence>
<keyword evidence="4" id="KW-0812">Transmembrane</keyword>
<dbReference type="SMART" id="SM00338">
    <property type="entry name" value="BRLZ"/>
    <property type="match status" value="1"/>
</dbReference>
<keyword evidence="6" id="KW-0735">Signal-anchor</keyword>
<dbReference type="GeneID" id="114450017"/>
<protein>
    <submittedName>
        <fullName evidence="20">Cyclic AMP-responsive element-binding protein 3-like protein 3-A</fullName>
    </submittedName>
</protein>
<evidence type="ECO:0000256" key="10">
    <source>
        <dbReference type="ARBA" id="ARBA00023136"/>
    </source>
</evidence>
<feature type="compositionally biased region" description="Polar residues" evidence="17">
    <location>
        <begin position="323"/>
        <end position="339"/>
    </location>
</feature>
<keyword evidence="14" id="KW-0539">Nucleus</keyword>
<evidence type="ECO:0000256" key="15">
    <source>
        <dbReference type="ARBA" id="ARBA00057520"/>
    </source>
</evidence>
<evidence type="ECO:0000256" key="6">
    <source>
        <dbReference type="ARBA" id="ARBA00022968"/>
    </source>
</evidence>
<feature type="compositionally biased region" description="Polar residues" evidence="17">
    <location>
        <begin position="60"/>
        <end position="76"/>
    </location>
</feature>
<keyword evidence="8" id="KW-0805">Transcription regulation</keyword>
<feature type="region of interest" description="Disordered" evidence="17">
    <location>
        <begin position="225"/>
        <end position="244"/>
    </location>
</feature>
<feature type="compositionally biased region" description="Pro residues" evidence="17">
    <location>
        <begin position="346"/>
        <end position="356"/>
    </location>
</feature>
<dbReference type="OrthoDB" id="674948at2759"/>
<name>A0A6P7K312_9TELE</name>
<evidence type="ECO:0000256" key="3">
    <source>
        <dbReference type="ARBA" id="ARBA00011195"/>
    </source>
</evidence>
<feature type="region of interest" description="Disordered" evidence="17">
    <location>
        <begin position="385"/>
        <end position="406"/>
    </location>
</feature>
<evidence type="ECO:0000256" key="1">
    <source>
        <dbReference type="ARBA" id="ARBA00004648"/>
    </source>
</evidence>
<dbReference type="InParanoid" id="A0A6P7K312"/>
<comment type="subunit">
    <text evidence="3">Binds DNA as a dimer.</text>
</comment>
<comment type="function">
    <text evidence="15">Transcriptional activator. Binds the cAMP response element (CRE). Activates transcription through box-B element and CRE. Seems to function synergistically with atf6. Regulates FGF21 transcription.</text>
</comment>
<evidence type="ECO:0000256" key="7">
    <source>
        <dbReference type="ARBA" id="ARBA00022989"/>
    </source>
</evidence>